<sequence>MTSIISSSMLPTTNSSSSIPDRYLWLGLAAFAFIAARSVRSAITESSRLLAERDAEREGWKRDTEEIRAFERRGIQDPPPGRTRLEGQGDIASQIYRTLTESSISVATLTTLSTSPNPQIASSAHSLLTTRLNSTPTQTASWLAADLRSPDPLISQRARTAVKWLQSTGEAHEVMTQLHKSGAWNSELDEWAFSDDEYGYGDEGGGVEDGYQEYAHAPIELFAPNARMFGREGFAGYREDVARRGNRRLEMRGPGERAEREIEEEMRRRRNRETVVVGGGGPQVRRGAVGDSGWE</sequence>
<dbReference type="AlphaFoldDB" id="A0A2H1GCR8"/>
<proteinExistence type="predicted"/>
<evidence type="ECO:0000256" key="1">
    <source>
        <dbReference type="SAM" id="MobiDB-lite"/>
    </source>
</evidence>
<evidence type="ECO:0000313" key="3">
    <source>
        <dbReference type="Proteomes" id="UP000245764"/>
    </source>
</evidence>
<feature type="region of interest" description="Disordered" evidence="1">
    <location>
        <begin position="250"/>
        <end position="295"/>
    </location>
</feature>
<name>A0A2H1GCR8_ZYMTR</name>
<evidence type="ECO:0000313" key="2">
    <source>
        <dbReference type="EMBL" id="SMR51344.1"/>
    </source>
</evidence>
<gene>
    <name evidence="2" type="ORF">ZT1E4_G5563</name>
</gene>
<dbReference type="Proteomes" id="UP000245764">
    <property type="component" value="Chromosome 4"/>
</dbReference>
<feature type="compositionally biased region" description="Basic and acidic residues" evidence="1">
    <location>
        <begin position="250"/>
        <end position="260"/>
    </location>
</feature>
<accession>A0A2H1GCR8</accession>
<dbReference type="EMBL" id="LT854256">
    <property type="protein sequence ID" value="SMR51344.1"/>
    <property type="molecule type" value="Genomic_DNA"/>
</dbReference>
<protein>
    <submittedName>
        <fullName evidence="2">Uncharacterized protein</fullName>
    </submittedName>
</protein>
<organism evidence="2 3">
    <name type="scientific">Zymoseptoria tritici ST99CH_1E4</name>
    <dbReference type="NCBI Taxonomy" id="1276532"/>
    <lineage>
        <taxon>Eukaryota</taxon>
        <taxon>Fungi</taxon>
        <taxon>Dikarya</taxon>
        <taxon>Ascomycota</taxon>
        <taxon>Pezizomycotina</taxon>
        <taxon>Dothideomycetes</taxon>
        <taxon>Dothideomycetidae</taxon>
        <taxon>Mycosphaerellales</taxon>
        <taxon>Mycosphaerellaceae</taxon>
        <taxon>Zymoseptoria</taxon>
    </lineage>
</organism>
<reference evidence="3" key="1">
    <citation type="submission" date="2017-05" db="EMBL/GenBank/DDBJ databases">
        <authorList>
            <person name="Song R."/>
            <person name="Chenine A.L."/>
            <person name="Ruprecht R.M."/>
        </authorList>
    </citation>
    <scope>NUCLEOTIDE SEQUENCE [LARGE SCALE GENOMIC DNA]</scope>
</reference>